<protein>
    <recommendedName>
        <fullName evidence="3">DUF222 domain-containing protein</fullName>
    </recommendedName>
</protein>
<dbReference type="RefSeq" id="WP_237337457.1">
    <property type="nucleotide sequence ID" value="NZ_BAABCM010000002.1"/>
</dbReference>
<dbReference type="Proteomes" id="UP001501624">
    <property type="component" value="Unassembled WGS sequence"/>
</dbReference>
<evidence type="ECO:0008006" key="3">
    <source>
        <dbReference type="Google" id="ProtNLM"/>
    </source>
</evidence>
<name>A0ABP7HZ67_9PSEU</name>
<keyword evidence="2" id="KW-1185">Reference proteome</keyword>
<dbReference type="EMBL" id="BAABCM010000002">
    <property type="protein sequence ID" value="GAA3805646.1"/>
    <property type="molecule type" value="Genomic_DNA"/>
</dbReference>
<accession>A0ABP7HZ67</accession>
<reference evidence="2" key="1">
    <citation type="journal article" date="2019" name="Int. J. Syst. Evol. Microbiol.">
        <title>The Global Catalogue of Microorganisms (GCM) 10K type strain sequencing project: providing services to taxonomists for standard genome sequencing and annotation.</title>
        <authorList>
            <consortium name="The Broad Institute Genomics Platform"/>
            <consortium name="The Broad Institute Genome Sequencing Center for Infectious Disease"/>
            <person name="Wu L."/>
            <person name="Ma J."/>
        </authorList>
    </citation>
    <scope>NUCLEOTIDE SEQUENCE [LARGE SCALE GENOMIC DNA]</scope>
    <source>
        <strain evidence="2">JCM 17017</strain>
    </source>
</reference>
<sequence>MTVPDELRRLPPEEQRARLRATEGGGNWLGLIQTATLYATTPGESRESWARLAVAALEVARETGALADREVRPREANLARNLDDPVAAGLRPDDVAAACLALAGMTPARAAAVEWSLRSEDVGKMRTLRRVRNVVVPAVELSDRVASEELRRELEEWRAVLPRLP</sequence>
<comment type="caution">
    <text evidence="1">The sequence shown here is derived from an EMBL/GenBank/DDBJ whole genome shotgun (WGS) entry which is preliminary data.</text>
</comment>
<evidence type="ECO:0000313" key="2">
    <source>
        <dbReference type="Proteomes" id="UP001501624"/>
    </source>
</evidence>
<organism evidence="1 2">
    <name type="scientific">Amycolatopsis tucumanensis</name>
    <dbReference type="NCBI Taxonomy" id="401106"/>
    <lineage>
        <taxon>Bacteria</taxon>
        <taxon>Bacillati</taxon>
        <taxon>Actinomycetota</taxon>
        <taxon>Actinomycetes</taxon>
        <taxon>Pseudonocardiales</taxon>
        <taxon>Pseudonocardiaceae</taxon>
        <taxon>Amycolatopsis</taxon>
    </lineage>
</organism>
<gene>
    <name evidence="1" type="ORF">GCM10022380_24170</name>
</gene>
<proteinExistence type="predicted"/>
<evidence type="ECO:0000313" key="1">
    <source>
        <dbReference type="EMBL" id="GAA3805646.1"/>
    </source>
</evidence>